<proteinExistence type="predicted"/>
<dbReference type="SMART" id="SM00342">
    <property type="entry name" value="HTH_ARAC"/>
    <property type="match status" value="1"/>
</dbReference>
<dbReference type="Pfam" id="PF12833">
    <property type="entry name" value="HTH_18"/>
    <property type="match status" value="1"/>
</dbReference>
<keyword evidence="7" id="KW-1185">Reference proteome</keyword>
<dbReference type="PRINTS" id="PR00032">
    <property type="entry name" value="HTHARAC"/>
</dbReference>
<keyword evidence="3" id="KW-0804">Transcription</keyword>
<dbReference type="Proteomes" id="UP000298213">
    <property type="component" value="Unassembled WGS sequence"/>
</dbReference>
<dbReference type="InterPro" id="IPR050204">
    <property type="entry name" value="AraC_XylS_family_regulators"/>
</dbReference>
<evidence type="ECO:0000256" key="3">
    <source>
        <dbReference type="ARBA" id="ARBA00023163"/>
    </source>
</evidence>
<organism evidence="6 7">
    <name type="scientific">Sphingomonas parva</name>
    <dbReference type="NCBI Taxonomy" id="2555898"/>
    <lineage>
        <taxon>Bacteria</taxon>
        <taxon>Pseudomonadati</taxon>
        <taxon>Pseudomonadota</taxon>
        <taxon>Alphaproteobacteria</taxon>
        <taxon>Sphingomonadales</taxon>
        <taxon>Sphingomonadaceae</taxon>
        <taxon>Sphingomonas</taxon>
    </lineage>
</organism>
<dbReference type="InterPro" id="IPR020449">
    <property type="entry name" value="Tscrpt_reg_AraC-type_HTH"/>
</dbReference>
<dbReference type="InterPro" id="IPR009057">
    <property type="entry name" value="Homeodomain-like_sf"/>
</dbReference>
<evidence type="ECO:0000313" key="6">
    <source>
        <dbReference type="EMBL" id="TFI58616.1"/>
    </source>
</evidence>
<evidence type="ECO:0000256" key="4">
    <source>
        <dbReference type="SAM" id="Phobius"/>
    </source>
</evidence>
<protein>
    <submittedName>
        <fullName evidence="6">AraC family transcriptional regulator</fullName>
    </submittedName>
</protein>
<feature type="transmembrane region" description="Helical" evidence="4">
    <location>
        <begin position="127"/>
        <end position="150"/>
    </location>
</feature>
<dbReference type="PANTHER" id="PTHR46796">
    <property type="entry name" value="HTH-TYPE TRANSCRIPTIONAL ACTIVATOR RHAS-RELATED"/>
    <property type="match status" value="1"/>
</dbReference>
<evidence type="ECO:0000313" key="7">
    <source>
        <dbReference type="Proteomes" id="UP000298213"/>
    </source>
</evidence>
<dbReference type="PROSITE" id="PS01124">
    <property type="entry name" value="HTH_ARAC_FAMILY_2"/>
    <property type="match status" value="1"/>
</dbReference>
<gene>
    <name evidence="6" type="ORF">E2493_09355</name>
</gene>
<evidence type="ECO:0000256" key="1">
    <source>
        <dbReference type="ARBA" id="ARBA00023015"/>
    </source>
</evidence>
<dbReference type="InterPro" id="IPR018062">
    <property type="entry name" value="HTH_AraC-typ_CS"/>
</dbReference>
<dbReference type="AlphaFoldDB" id="A0A4Y8ZW01"/>
<keyword evidence="2" id="KW-0238">DNA-binding</keyword>
<evidence type="ECO:0000259" key="5">
    <source>
        <dbReference type="PROSITE" id="PS01124"/>
    </source>
</evidence>
<dbReference type="EMBL" id="SPDV01000014">
    <property type="protein sequence ID" value="TFI58616.1"/>
    <property type="molecule type" value="Genomic_DNA"/>
</dbReference>
<dbReference type="GO" id="GO:0003700">
    <property type="term" value="F:DNA-binding transcription factor activity"/>
    <property type="evidence" value="ECO:0007669"/>
    <property type="project" value="InterPro"/>
</dbReference>
<feature type="transmembrane region" description="Helical" evidence="4">
    <location>
        <begin position="65"/>
        <end position="89"/>
    </location>
</feature>
<reference evidence="6 7" key="1">
    <citation type="submission" date="2019-03" db="EMBL/GenBank/DDBJ databases">
        <title>Genome sequence of Sphingomonas sp. 17J27-24.</title>
        <authorList>
            <person name="Kim M."/>
            <person name="Maeng S."/>
            <person name="Sathiyaraj S."/>
        </authorList>
    </citation>
    <scope>NUCLEOTIDE SEQUENCE [LARGE SCALE GENOMIC DNA]</scope>
    <source>
        <strain evidence="6 7">17J27-24</strain>
    </source>
</reference>
<dbReference type="OrthoDB" id="5492415at2"/>
<evidence type="ECO:0000256" key="2">
    <source>
        <dbReference type="ARBA" id="ARBA00023125"/>
    </source>
</evidence>
<keyword evidence="4" id="KW-0472">Membrane</keyword>
<keyword evidence="1" id="KW-0805">Transcription regulation</keyword>
<dbReference type="PANTHER" id="PTHR46796:SF2">
    <property type="entry name" value="TRANSCRIPTIONAL REGULATORY PROTEIN"/>
    <property type="match status" value="1"/>
</dbReference>
<comment type="caution">
    <text evidence="6">The sequence shown here is derived from an EMBL/GenBank/DDBJ whole genome shotgun (WGS) entry which is preliminary data.</text>
</comment>
<dbReference type="Gene3D" id="1.10.10.60">
    <property type="entry name" value="Homeodomain-like"/>
    <property type="match status" value="1"/>
</dbReference>
<feature type="transmembrane region" description="Helical" evidence="4">
    <location>
        <begin position="37"/>
        <end position="59"/>
    </location>
</feature>
<feature type="transmembrane region" description="Helical" evidence="4">
    <location>
        <begin position="6"/>
        <end position="25"/>
    </location>
</feature>
<name>A0A4Y8ZW01_9SPHN</name>
<feature type="domain" description="HTH araC/xylS-type" evidence="5">
    <location>
        <begin position="263"/>
        <end position="350"/>
    </location>
</feature>
<dbReference type="PROSITE" id="PS00041">
    <property type="entry name" value="HTH_ARAC_FAMILY_1"/>
    <property type="match status" value="1"/>
</dbReference>
<dbReference type="SUPFAM" id="SSF46689">
    <property type="entry name" value="Homeodomain-like"/>
    <property type="match status" value="1"/>
</dbReference>
<dbReference type="RefSeq" id="WP_135086035.1">
    <property type="nucleotide sequence ID" value="NZ_SPDV01000014.1"/>
</dbReference>
<dbReference type="InterPro" id="IPR018060">
    <property type="entry name" value="HTH_AraC"/>
</dbReference>
<keyword evidence="4" id="KW-0812">Transmembrane</keyword>
<feature type="transmembrane region" description="Helical" evidence="4">
    <location>
        <begin position="175"/>
        <end position="192"/>
    </location>
</feature>
<keyword evidence="4" id="KW-1133">Transmembrane helix</keyword>
<dbReference type="GO" id="GO:0043565">
    <property type="term" value="F:sequence-specific DNA binding"/>
    <property type="evidence" value="ECO:0007669"/>
    <property type="project" value="InterPro"/>
</dbReference>
<sequence>MIRFGAWSTVLAVLAVQLLVLAAALAAMRANRLANRLLAALLLVMAGMMIPFVLGYAGFYDAYPWLTAAPFSIPLAVGPLVYAHVVALAEDRPLRAIHVAAPAAQFAYQLALFPFPVASKTWWDEQVHAPFVAAPLAAAILVSMAAYSLVSQRALRRYEQWLAERRRSPAPARRLRTAVLLLAILLCARAGYELFDAMVRPIDYFDLFGFYLLLGALGLFVGVNGWRHAADPAPAIAEPAERNWPAQGAEWLQRLRDGGWWREPSLDLARLARLLGTNTSHLSRALNAAGAGFAAELAAIRAEAVAAAIDAGAEADLLALALDAGFGSKASFNRAFRARYGVSPSAYRARRRRLSE</sequence>
<feature type="transmembrane region" description="Helical" evidence="4">
    <location>
        <begin position="96"/>
        <end position="115"/>
    </location>
</feature>
<feature type="transmembrane region" description="Helical" evidence="4">
    <location>
        <begin position="204"/>
        <end position="223"/>
    </location>
</feature>
<accession>A0A4Y8ZW01</accession>